<accession>A0A2P2LXE8</accession>
<reference evidence="1" key="1">
    <citation type="submission" date="2018-02" db="EMBL/GenBank/DDBJ databases">
        <title>Rhizophora mucronata_Transcriptome.</title>
        <authorList>
            <person name="Meera S.P."/>
            <person name="Sreeshan A."/>
            <person name="Augustine A."/>
        </authorList>
    </citation>
    <scope>NUCLEOTIDE SEQUENCE</scope>
    <source>
        <tissue evidence="1">Leaf</tissue>
    </source>
</reference>
<organism evidence="1">
    <name type="scientific">Rhizophora mucronata</name>
    <name type="common">Asiatic mangrove</name>
    <dbReference type="NCBI Taxonomy" id="61149"/>
    <lineage>
        <taxon>Eukaryota</taxon>
        <taxon>Viridiplantae</taxon>
        <taxon>Streptophyta</taxon>
        <taxon>Embryophyta</taxon>
        <taxon>Tracheophyta</taxon>
        <taxon>Spermatophyta</taxon>
        <taxon>Magnoliopsida</taxon>
        <taxon>eudicotyledons</taxon>
        <taxon>Gunneridae</taxon>
        <taxon>Pentapetalae</taxon>
        <taxon>rosids</taxon>
        <taxon>fabids</taxon>
        <taxon>Malpighiales</taxon>
        <taxon>Rhizophoraceae</taxon>
        <taxon>Rhizophora</taxon>
    </lineage>
</organism>
<sequence>MWPESGTSRTNQCVQRLPFLCHIQEMSADCTRSSLNSPNIFGHPSQFRCSLASQYPPTYLKGPFSSFCWNHMGFHPCS</sequence>
<name>A0A2P2LXE8_RHIMU</name>
<dbReference type="AlphaFoldDB" id="A0A2P2LXE8"/>
<dbReference type="EMBL" id="GGEC01042143">
    <property type="protein sequence ID" value="MBX22627.1"/>
    <property type="molecule type" value="Transcribed_RNA"/>
</dbReference>
<protein>
    <submittedName>
        <fullName evidence="1">Oxysterol-binding protein-related protein 2A-like isoform X4</fullName>
    </submittedName>
</protein>
<proteinExistence type="predicted"/>
<evidence type="ECO:0000313" key="1">
    <source>
        <dbReference type="EMBL" id="MBX22627.1"/>
    </source>
</evidence>